<sequence length="471" mass="50876">MNKLDRQSYQLVVIGAGPAGISAATTAANLGIDVVVLDEQPSPGGQIYRAIANTPAHRSALLGADYQRGKNLVEVFGASGAKYLPHTTVWSLNSHRQIGILRDGQASIIEAERVIVASGAMERPVPFPGWTLPGVMNVGAAQILLKTAGVVPANGTVIAGTGPLPLLVAWQYLRAGVSVKAVLELSPGSNLWRAAPRLPRALVAGDYIRRGLKYTLDLHKGGVPIYYGISKLQAQGKNHIETVEYGWDILGFSRSETINADSLLVHFGVIPRTNLTKAAGCNHIWDRGQQCWRPQVDIWGNTNVPGIGIVGDNAGIGGARSAEHSGRLAALEAVRSLGIISTQQRDRQCKDDLNWMQKDREVRPFLEALYRLPDSLLVPQDNNTLVCRCEEISAGQIRQAVKEGHTGPNQVKFYLRCGMGPCQGRQCALAVAHIVAAENKYPVSKYTPFRVRPPIRPLSIAQLANLGRAED</sequence>
<dbReference type="RefSeq" id="WP_027845096.1">
    <property type="nucleotide sequence ID" value="NZ_LMTZ01000169.1"/>
</dbReference>
<dbReference type="PANTHER" id="PTHR42949">
    <property type="entry name" value="ANAEROBIC GLYCEROL-3-PHOSPHATE DEHYDROGENASE SUBUNIT B"/>
    <property type="match status" value="1"/>
</dbReference>
<reference evidence="4 5" key="1">
    <citation type="journal article" date="2015" name="Genome Announc.">
        <title>Draft Genome of the Euendolithic (true boring) Cyanobacterium Mastigocoleus testarum strain BC008.</title>
        <authorList>
            <person name="Guida B.S."/>
            <person name="Garcia-Pichel F."/>
        </authorList>
    </citation>
    <scope>NUCLEOTIDE SEQUENCE [LARGE SCALE GENOMIC DNA]</scope>
    <source>
        <strain evidence="4 5">BC008</strain>
    </source>
</reference>
<dbReference type="InterPro" id="IPR041854">
    <property type="entry name" value="BFD-like_2Fe2S-bd_dom_sf"/>
</dbReference>
<accession>A0A0V7ZBI5</accession>
<evidence type="ECO:0000256" key="1">
    <source>
        <dbReference type="ARBA" id="ARBA00023002"/>
    </source>
</evidence>
<dbReference type="InterPro" id="IPR036188">
    <property type="entry name" value="FAD/NAD-bd_sf"/>
</dbReference>
<dbReference type="PRINTS" id="PR00469">
    <property type="entry name" value="PNDRDTASEII"/>
</dbReference>
<evidence type="ECO:0000259" key="2">
    <source>
        <dbReference type="Pfam" id="PF07992"/>
    </source>
</evidence>
<keyword evidence="1" id="KW-0560">Oxidoreductase</keyword>
<evidence type="ECO:0000313" key="4">
    <source>
        <dbReference type="EMBL" id="KST61855.1"/>
    </source>
</evidence>
<dbReference type="PRINTS" id="PR00368">
    <property type="entry name" value="FADPNR"/>
</dbReference>
<dbReference type="GO" id="GO:0016491">
    <property type="term" value="F:oxidoreductase activity"/>
    <property type="evidence" value="ECO:0007669"/>
    <property type="project" value="UniProtKB-KW"/>
</dbReference>
<evidence type="ECO:0000313" key="5">
    <source>
        <dbReference type="Proteomes" id="UP000053372"/>
    </source>
</evidence>
<dbReference type="Pfam" id="PF17806">
    <property type="entry name" value="SO_alpha_A3"/>
    <property type="match status" value="1"/>
</dbReference>
<feature type="domain" description="SoxA A3" evidence="3">
    <location>
        <begin position="385"/>
        <end position="464"/>
    </location>
</feature>
<dbReference type="InterPro" id="IPR017224">
    <property type="entry name" value="Opine_Oxase_asu/HCN_bsu"/>
</dbReference>
<proteinExistence type="predicted"/>
<dbReference type="Gene3D" id="3.50.50.60">
    <property type="entry name" value="FAD/NAD(P)-binding domain"/>
    <property type="match status" value="2"/>
</dbReference>
<feature type="domain" description="FAD/NAD(P)-binding" evidence="2">
    <location>
        <begin position="9"/>
        <end position="323"/>
    </location>
</feature>
<dbReference type="Gene3D" id="1.10.10.1100">
    <property type="entry name" value="BFD-like [2Fe-2S]-binding domain"/>
    <property type="match status" value="1"/>
</dbReference>
<gene>
    <name evidence="4" type="ORF">BC008_07365</name>
</gene>
<dbReference type="AlphaFoldDB" id="A0A0V7ZBI5"/>
<dbReference type="CDD" id="cd19946">
    <property type="entry name" value="GlpA-like_Fer2_BFD-like"/>
    <property type="match status" value="1"/>
</dbReference>
<dbReference type="Proteomes" id="UP000053372">
    <property type="component" value="Unassembled WGS sequence"/>
</dbReference>
<organism evidence="4 5">
    <name type="scientific">Mastigocoleus testarum BC008</name>
    <dbReference type="NCBI Taxonomy" id="371196"/>
    <lineage>
        <taxon>Bacteria</taxon>
        <taxon>Bacillati</taxon>
        <taxon>Cyanobacteriota</taxon>
        <taxon>Cyanophyceae</taxon>
        <taxon>Nostocales</taxon>
        <taxon>Hapalosiphonaceae</taxon>
        <taxon>Mastigocoleus</taxon>
    </lineage>
</organism>
<dbReference type="InterPro" id="IPR023753">
    <property type="entry name" value="FAD/NAD-binding_dom"/>
</dbReference>
<dbReference type="OrthoDB" id="9776839at2"/>
<dbReference type="PANTHER" id="PTHR42949:SF3">
    <property type="entry name" value="ANAEROBIC GLYCEROL-3-PHOSPHATE DEHYDROGENASE SUBUNIT B"/>
    <property type="match status" value="1"/>
</dbReference>
<dbReference type="Pfam" id="PF07992">
    <property type="entry name" value="Pyr_redox_2"/>
    <property type="match status" value="1"/>
</dbReference>
<dbReference type="EMBL" id="LMTZ01000169">
    <property type="protein sequence ID" value="KST61855.1"/>
    <property type="molecule type" value="Genomic_DNA"/>
</dbReference>
<dbReference type="InterPro" id="IPR051691">
    <property type="entry name" value="Metab_Enz_Cyan_OpOx_G3PDH"/>
</dbReference>
<evidence type="ECO:0000259" key="3">
    <source>
        <dbReference type="Pfam" id="PF17806"/>
    </source>
</evidence>
<dbReference type="SUPFAM" id="SSF51905">
    <property type="entry name" value="FAD/NAD(P)-binding domain"/>
    <property type="match status" value="1"/>
</dbReference>
<comment type="caution">
    <text evidence="4">The sequence shown here is derived from an EMBL/GenBank/DDBJ whole genome shotgun (WGS) entry which is preliminary data.</text>
</comment>
<dbReference type="InterPro" id="IPR041117">
    <property type="entry name" value="SoxA_A3"/>
</dbReference>
<name>A0A0V7ZBI5_9CYAN</name>
<keyword evidence="5" id="KW-1185">Reference proteome</keyword>
<protein>
    <submittedName>
        <fullName evidence="4">FAD/NAD(P)-binding oxidoreductase</fullName>
    </submittedName>
</protein>
<dbReference type="PIRSF" id="PIRSF037495">
    <property type="entry name" value="Opine_OX_OoxA/HcnB"/>
    <property type="match status" value="1"/>
</dbReference>